<gene>
    <name evidence="2" type="ORF">POCTA_138.1.T0770192</name>
</gene>
<feature type="region of interest" description="Disordered" evidence="1">
    <location>
        <begin position="21"/>
        <end position="56"/>
    </location>
</feature>
<evidence type="ECO:0000313" key="2">
    <source>
        <dbReference type="EMBL" id="CAD8181731.1"/>
    </source>
</evidence>
<sequence>MGCAFQKKKYLKNSEGFQFRQKQLQPEEQSGQQMTKSPLCRSTRTPSTKNSKTISREQQIRIEKLLFGKRRSTNTPQCLEEEYIYQRTIIGLIAN</sequence>
<keyword evidence="3" id="KW-1185">Reference proteome</keyword>
<feature type="compositionally biased region" description="Polar residues" evidence="1">
    <location>
        <begin position="21"/>
        <end position="53"/>
    </location>
</feature>
<accession>A0A8S1VY14</accession>
<evidence type="ECO:0000256" key="1">
    <source>
        <dbReference type="SAM" id="MobiDB-lite"/>
    </source>
</evidence>
<dbReference type="AlphaFoldDB" id="A0A8S1VY14"/>
<evidence type="ECO:0000313" key="3">
    <source>
        <dbReference type="Proteomes" id="UP000683925"/>
    </source>
</evidence>
<protein>
    <submittedName>
        <fullName evidence="2">Uncharacterized protein</fullName>
    </submittedName>
</protein>
<reference evidence="2" key="1">
    <citation type="submission" date="2021-01" db="EMBL/GenBank/DDBJ databases">
        <authorList>
            <consortium name="Genoscope - CEA"/>
            <person name="William W."/>
        </authorList>
    </citation>
    <scope>NUCLEOTIDE SEQUENCE</scope>
</reference>
<proteinExistence type="predicted"/>
<comment type="caution">
    <text evidence="2">The sequence shown here is derived from an EMBL/GenBank/DDBJ whole genome shotgun (WGS) entry which is preliminary data.</text>
</comment>
<name>A0A8S1VY14_PAROT</name>
<dbReference type="Proteomes" id="UP000683925">
    <property type="component" value="Unassembled WGS sequence"/>
</dbReference>
<dbReference type="EMBL" id="CAJJDP010000076">
    <property type="protein sequence ID" value="CAD8181731.1"/>
    <property type="molecule type" value="Genomic_DNA"/>
</dbReference>
<organism evidence="2 3">
    <name type="scientific">Paramecium octaurelia</name>
    <dbReference type="NCBI Taxonomy" id="43137"/>
    <lineage>
        <taxon>Eukaryota</taxon>
        <taxon>Sar</taxon>
        <taxon>Alveolata</taxon>
        <taxon>Ciliophora</taxon>
        <taxon>Intramacronucleata</taxon>
        <taxon>Oligohymenophorea</taxon>
        <taxon>Peniculida</taxon>
        <taxon>Parameciidae</taxon>
        <taxon>Paramecium</taxon>
    </lineage>
</organism>